<dbReference type="SUPFAM" id="SSF47413">
    <property type="entry name" value="lambda repressor-like DNA-binding domains"/>
    <property type="match status" value="1"/>
</dbReference>
<evidence type="ECO:0000256" key="1">
    <source>
        <dbReference type="ARBA" id="ARBA00022723"/>
    </source>
</evidence>
<dbReference type="OrthoDB" id="9800445at2"/>
<evidence type="ECO:0000256" key="3">
    <source>
        <dbReference type="ARBA" id="ARBA00023014"/>
    </source>
</evidence>
<evidence type="ECO:0000313" key="6">
    <source>
        <dbReference type="EMBL" id="OKH26800.1"/>
    </source>
</evidence>
<comment type="caution">
    <text evidence="6">The sequence shown here is derived from an EMBL/GenBank/DDBJ whole genome shotgun (WGS) entry which is preliminary data.</text>
</comment>
<reference evidence="6 7" key="1">
    <citation type="submission" date="2016-11" db="EMBL/GenBank/DDBJ databases">
        <title>Draft Genome Sequences of Nine Cyanobacterial Strains from Diverse Habitats.</title>
        <authorList>
            <person name="Zhu T."/>
            <person name="Hou S."/>
            <person name="Lu X."/>
            <person name="Hess W.R."/>
        </authorList>
    </citation>
    <scope>NUCLEOTIDE SEQUENCE [LARGE SCALE GENOMIC DNA]</scope>
    <source>
        <strain evidence="6 7">NIES-593</strain>
    </source>
</reference>
<dbReference type="GO" id="GO:0003677">
    <property type="term" value="F:DNA binding"/>
    <property type="evidence" value="ECO:0007669"/>
    <property type="project" value="InterPro"/>
</dbReference>
<feature type="domain" description="4Fe-4S ferredoxin-type" evidence="5">
    <location>
        <begin position="1"/>
        <end position="29"/>
    </location>
</feature>
<dbReference type="Gene3D" id="3.30.70.20">
    <property type="match status" value="1"/>
</dbReference>
<dbReference type="Gene3D" id="1.10.260.40">
    <property type="entry name" value="lambda repressor-like DNA-binding domains"/>
    <property type="match status" value="1"/>
</dbReference>
<dbReference type="InterPro" id="IPR017896">
    <property type="entry name" value="4Fe4S_Fe-S-bd"/>
</dbReference>
<dbReference type="GO" id="GO:0046872">
    <property type="term" value="F:metal ion binding"/>
    <property type="evidence" value="ECO:0007669"/>
    <property type="project" value="UniProtKB-KW"/>
</dbReference>
<dbReference type="InterPro" id="IPR010982">
    <property type="entry name" value="Lambda_DNA-bd_dom_sf"/>
</dbReference>
<accession>A0A1U7HT72</accession>
<dbReference type="RefSeq" id="WP_073597930.1">
    <property type="nucleotide sequence ID" value="NZ_MRCB01000001.1"/>
</dbReference>
<dbReference type="SUPFAM" id="SSF54862">
    <property type="entry name" value="4Fe-4S ferredoxins"/>
    <property type="match status" value="1"/>
</dbReference>
<dbReference type="AlphaFoldDB" id="A0A1U7HT72"/>
<dbReference type="Proteomes" id="UP000186868">
    <property type="component" value="Unassembled WGS sequence"/>
</dbReference>
<dbReference type="InterPro" id="IPR001387">
    <property type="entry name" value="Cro/C1-type_HTH"/>
</dbReference>
<dbReference type="PROSITE" id="PS00198">
    <property type="entry name" value="4FE4S_FER_1"/>
    <property type="match status" value="1"/>
</dbReference>
<feature type="domain" description="HTH cro/C1-type" evidence="4">
    <location>
        <begin position="490"/>
        <end position="519"/>
    </location>
</feature>
<gene>
    <name evidence="6" type="ORF">NIES593_01790</name>
</gene>
<keyword evidence="1" id="KW-0479">Metal-binding</keyword>
<evidence type="ECO:0000256" key="2">
    <source>
        <dbReference type="ARBA" id="ARBA00023004"/>
    </source>
</evidence>
<evidence type="ECO:0000259" key="5">
    <source>
        <dbReference type="PROSITE" id="PS51379"/>
    </source>
</evidence>
<dbReference type="CDD" id="cd00093">
    <property type="entry name" value="HTH_XRE"/>
    <property type="match status" value="1"/>
</dbReference>
<dbReference type="GO" id="GO:0051536">
    <property type="term" value="F:iron-sulfur cluster binding"/>
    <property type="evidence" value="ECO:0007669"/>
    <property type="project" value="UniProtKB-KW"/>
</dbReference>
<dbReference type="EMBL" id="MRCB01000001">
    <property type="protein sequence ID" value="OKH26800.1"/>
    <property type="molecule type" value="Genomic_DNA"/>
</dbReference>
<keyword evidence="7" id="KW-1185">Reference proteome</keyword>
<organism evidence="6 7">
    <name type="scientific">Hydrococcus rivularis NIES-593</name>
    <dbReference type="NCBI Taxonomy" id="1921803"/>
    <lineage>
        <taxon>Bacteria</taxon>
        <taxon>Bacillati</taxon>
        <taxon>Cyanobacteriota</taxon>
        <taxon>Cyanophyceae</taxon>
        <taxon>Pleurocapsales</taxon>
        <taxon>Hydrococcaceae</taxon>
        <taxon>Hydrococcus</taxon>
    </lineage>
</organism>
<keyword evidence="3" id="KW-0411">Iron-sulfur</keyword>
<keyword evidence="2" id="KW-0408">Iron</keyword>
<dbReference type="STRING" id="1921803.NIES593_01790"/>
<dbReference type="InterPro" id="IPR017900">
    <property type="entry name" value="4Fe4S_Fe_S_CS"/>
</dbReference>
<dbReference type="PROSITE" id="PS51379">
    <property type="entry name" value="4FE4S_FER_2"/>
    <property type="match status" value="1"/>
</dbReference>
<evidence type="ECO:0000313" key="7">
    <source>
        <dbReference type="Proteomes" id="UP000186868"/>
    </source>
</evidence>
<evidence type="ECO:0000259" key="4">
    <source>
        <dbReference type="PROSITE" id="PS50943"/>
    </source>
</evidence>
<dbReference type="PROSITE" id="PS50943">
    <property type="entry name" value="HTH_CROC1"/>
    <property type="match status" value="1"/>
</dbReference>
<proteinExistence type="predicted"/>
<sequence length="539" mass="62593">MTYTIVTECIACDACRPRCPTEAIARRENLYQIDPYLCNNCLEYYPDPLCVVLCPTLHPVPLEIDPSFKIKRKKCRWSDKENLASPELFSNGKITAIAAARVIWEACNLLAQSSSLPWLTEPDGKVSYSQPFRYGKGKIRFRIAENLEDECPNSLGGDAAWRAIELFNLRAACMHLIYAACATTLERPWEEAFVIDDRQIEAYLRLDERKDLSRHDKLALIKFLARQPCQLLASIRFPQQERLRAFTVEESRLWHLLSIEHRFQEDAFGNKHVIGLRFRIRAGQWAKYFLNPQGAKEKTAFYQSAILPKSLLEKVMSLWQKHQGAARMMLWLLFKLQQEPEEAIAVSTLMKVGYGEEPIAPTNKKRDRRAQRLQTFENDLEVLYERGFKPVFDPATYAPEIQPLWAKLLDIPEDSEADLDFWIDDASKDRRITDPAPRRKWERLMNAYILKFELPTEFARGIAEFEAQKKETATEKAKRKIQPDLTGEAVIAARNNKGWSQRRLAKMMGKSQSWVRDIEHKRFEIKPADRERLREILGL</sequence>
<name>A0A1U7HT72_9CYAN</name>
<protein>
    <submittedName>
        <fullName evidence="6">Transcriptional regulator</fullName>
    </submittedName>
</protein>